<comment type="caution">
    <text evidence="1">The sequence shown here is derived from an EMBL/GenBank/DDBJ whole genome shotgun (WGS) entry which is preliminary data.</text>
</comment>
<sequence length="129" mass="14511">MLLLTLGLSLSACGDEEAACEVGSEMQFTELFFGMDRENAAPVSEAEWQGFVDTIVTPRFRDGLTMFDADGQYMMDTGNLVHENSKIIILLHDGSDTRSRDIDTIREEYKRQFQQEAVLRIDSTSCVAF</sequence>
<dbReference type="Pfam" id="PF12098">
    <property type="entry name" value="DUF3574"/>
    <property type="match status" value="1"/>
</dbReference>
<evidence type="ECO:0000313" key="1">
    <source>
        <dbReference type="EMBL" id="MDC0713299.1"/>
    </source>
</evidence>
<organism evidence="1 2">
    <name type="scientific">Stigmatella ashevillensis</name>
    <dbReference type="NCBI Taxonomy" id="2995309"/>
    <lineage>
        <taxon>Bacteria</taxon>
        <taxon>Pseudomonadati</taxon>
        <taxon>Myxococcota</taxon>
        <taxon>Myxococcia</taxon>
        <taxon>Myxococcales</taxon>
        <taxon>Cystobacterineae</taxon>
        <taxon>Archangiaceae</taxon>
        <taxon>Stigmatella</taxon>
    </lineage>
</organism>
<name>A0ABT5DIA3_9BACT</name>
<dbReference type="Proteomes" id="UP001221838">
    <property type="component" value="Unassembled WGS sequence"/>
</dbReference>
<dbReference type="InterPro" id="IPR021957">
    <property type="entry name" value="DUF3574"/>
</dbReference>
<protein>
    <submittedName>
        <fullName evidence="1">DUF3574 domain-containing protein</fullName>
    </submittedName>
</protein>
<dbReference type="RefSeq" id="WP_272143511.1">
    <property type="nucleotide sequence ID" value="NZ_JAQNDM010000002.1"/>
</dbReference>
<accession>A0ABT5DIA3</accession>
<proteinExistence type="predicted"/>
<gene>
    <name evidence="1" type="ORF">POL68_32855</name>
</gene>
<evidence type="ECO:0000313" key="2">
    <source>
        <dbReference type="Proteomes" id="UP001221838"/>
    </source>
</evidence>
<reference evidence="1 2" key="1">
    <citation type="submission" date="2022-11" db="EMBL/GenBank/DDBJ databases">
        <title>Minimal conservation of predation-associated metabolite biosynthetic gene clusters underscores biosynthetic potential of Myxococcota including descriptions for ten novel species: Archangium lansinium sp. nov., Myxococcus landrumus sp. nov., Nannocystis bai.</title>
        <authorList>
            <person name="Ahearne A."/>
            <person name="Stevens C."/>
            <person name="Dowd S."/>
        </authorList>
    </citation>
    <scope>NUCLEOTIDE SEQUENCE [LARGE SCALE GENOMIC DNA]</scope>
    <source>
        <strain evidence="1 2">NCWAL01</strain>
    </source>
</reference>
<dbReference type="EMBL" id="JAQNDM010000002">
    <property type="protein sequence ID" value="MDC0713299.1"/>
    <property type="molecule type" value="Genomic_DNA"/>
</dbReference>
<keyword evidence="2" id="KW-1185">Reference proteome</keyword>